<dbReference type="GO" id="GO:0046872">
    <property type="term" value="F:metal ion binding"/>
    <property type="evidence" value="ECO:0007669"/>
    <property type="project" value="UniProtKB-KW"/>
</dbReference>
<evidence type="ECO:0000256" key="3">
    <source>
        <dbReference type="ARBA" id="ARBA00023004"/>
    </source>
</evidence>
<dbReference type="RefSeq" id="WP_093882876.1">
    <property type="nucleotide sequence ID" value="NZ_FOBS01000007.1"/>
</dbReference>
<keyword evidence="2" id="KW-0479">Metal-binding</keyword>
<comment type="cofactor">
    <cofactor evidence="1">
        <name>[4Fe-4S] cluster</name>
        <dbReference type="ChEBI" id="CHEBI:49883"/>
    </cofactor>
</comment>
<evidence type="ECO:0000313" key="6">
    <source>
        <dbReference type="EMBL" id="SEM22032.1"/>
    </source>
</evidence>
<dbReference type="Proteomes" id="UP000198744">
    <property type="component" value="Unassembled WGS sequence"/>
</dbReference>
<keyword evidence="4" id="KW-0411">Iron-sulfur</keyword>
<evidence type="ECO:0000256" key="4">
    <source>
        <dbReference type="ARBA" id="ARBA00023014"/>
    </source>
</evidence>
<dbReference type="AlphaFoldDB" id="A0A1H7WK66"/>
<dbReference type="PANTHER" id="PTHR32329">
    <property type="entry name" value="BIFUNCTIONAL PROTEIN [INCLUDES 2-HYDROXYACYL-COA DEHYDRATASE (N-TER) AND ITS ACTIVATOR DOMAIN (C_TERM)-RELATED"/>
    <property type="match status" value="1"/>
</dbReference>
<dbReference type="EMBL" id="FOBS01000007">
    <property type="protein sequence ID" value="SEM22032.1"/>
    <property type="molecule type" value="Genomic_DNA"/>
</dbReference>
<keyword evidence="7" id="KW-1185">Reference proteome</keyword>
<dbReference type="InterPro" id="IPR008275">
    <property type="entry name" value="CoA_E_activase_dom"/>
</dbReference>
<dbReference type="PANTHER" id="PTHR32329:SF2">
    <property type="entry name" value="BIFUNCTIONAL PROTEIN [INCLUDES 2-HYDROXYACYL-COA DEHYDRATASE (N-TER) AND ITS ACTIVATOR DOMAIN (C_TERM)"/>
    <property type="match status" value="1"/>
</dbReference>
<dbReference type="GO" id="GO:0051536">
    <property type="term" value="F:iron-sulfur cluster binding"/>
    <property type="evidence" value="ECO:0007669"/>
    <property type="project" value="UniProtKB-KW"/>
</dbReference>
<accession>A0A1H7WK66</accession>
<reference evidence="6 7" key="1">
    <citation type="submission" date="2016-10" db="EMBL/GenBank/DDBJ databases">
        <authorList>
            <person name="de Groot N.N."/>
        </authorList>
    </citation>
    <scope>NUCLEOTIDE SEQUENCE [LARGE SCALE GENOMIC DNA]</scope>
    <source>
        <strain evidence="6 7">DSM 8423</strain>
    </source>
</reference>
<evidence type="ECO:0000259" key="5">
    <source>
        <dbReference type="Pfam" id="PF01869"/>
    </source>
</evidence>
<dbReference type="InterPro" id="IPR051805">
    <property type="entry name" value="Dehydratase_Activator_Redct"/>
</dbReference>
<evidence type="ECO:0000313" key="7">
    <source>
        <dbReference type="Proteomes" id="UP000198744"/>
    </source>
</evidence>
<name>A0A1H7WK66_9BACT</name>
<dbReference type="OrthoDB" id="9177882at2"/>
<dbReference type="NCBIfam" id="TIGR00241">
    <property type="entry name" value="CoA_E_activ"/>
    <property type="match status" value="1"/>
</dbReference>
<evidence type="ECO:0000256" key="1">
    <source>
        <dbReference type="ARBA" id="ARBA00001966"/>
    </source>
</evidence>
<sequence length="284" mass="30309">MAEYFAGIDIGSTMTKAVILGEGIAASVIGPTGAEQRRLANKVMEEALDQAGLAFEAISYVVATGYGRINVPFADRQITEITCHARGIHFLFPEARTVIDVGGQDSKAIRIDSQGRPHDFIMNDKCAAGSGRFIEIIADTLNIPLEAVGDLSLQSTSPATISNLCTIWAQQEVASSLAQGIPVPDLLAGVHRSLADRISRMAHRLRLEKPVVLTGGGSKNKGLIAALREYLNGDLLIPENPLITGALGAALMGRDLVEKARQNNLPLETRPRILEAIHLLGSSD</sequence>
<dbReference type="Pfam" id="PF01869">
    <property type="entry name" value="BcrAD_BadFG"/>
    <property type="match status" value="1"/>
</dbReference>
<evidence type="ECO:0000256" key="2">
    <source>
        <dbReference type="ARBA" id="ARBA00022723"/>
    </source>
</evidence>
<organism evidence="6 7">
    <name type="scientific">Syntrophus gentianae</name>
    <dbReference type="NCBI Taxonomy" id="43775"/>
    <lineage>
        <taxon>Bacteria</taxon>
        <taxon>Pseudomonadati</taxon>
        <taxon>Thermodesulfobacteriota</taxon>
        <taxon>Syntrophia</taxon>
        <taxon>Syntrophales</taxon>
        <taxon>Syntrophaceae</taxon>
        <taxon>Syntrophus</taxon>
    </lineage>
</organism>
<dbReference type="Gene3D" id="3.30.420.40">
    <property type="match status" value="2"/>
</dbReference>
<dbReference type="STRING" id="43775.SAMN04489760_1071"/>
<feature type="domain" description="ATPase BadF/BadG/BcrA/BcrD type" evidence="5">
    <location>
        <begin position="7"/>
        <end position="253"/>
    </location>
</feature>
<dbReference type="InterPro" id="IPR043129">
    <property type="entry name" value="ATPase_NBD"/>
</dbReference>
<dbReference type="CDD" id="cd24036">
    <property type="entry name" value="ASKHA_NBD_BcrAD_BadFG_HgdC_HadI"/>
    <property type="match status" value="1"/>
</dbReference>
<dbReference type="SUPFAM" id="SSF53067">
    <property type="entry name" value="Actin-like ATPase domain"/>
    <property type="match status" value="1"/>
</dbReference>
<dbReference type="InterPro" id="IPR002731">
    <property type="entry name" value="ATPase_BadF"/>
</dbReference>
<protein>
    <submittedName>
        <fullName evidence="6">Benzoyl-CoA reductase, bcr type, subunit D</fullName>
    </submittedName>
</protein>
<keyword evidence="3" id="KW-0408">Iron</keyword>
<proteinExistence type="predicted"/>
<gene>
    <name evidence="6" type="ORF">SAMN04489760_1071</name>
</gene>